<accession>A0A7W3Y098</accession>
<protein>
    <submittedName>
        <fullName evidence="1">Uncharacterized protein</fullName>
    </submittedName>
</protein>
<dbReference type="Proteomes" id="UP000538929">
    <property type="component" value="Unassembled WGS sequence"/>
</dbReference>
<gene>
    <name evidence="1" type="ORF">FNQ90_02835</name>
</gene>
<proteinExistence type="predicted"/>
<name>A0A7W3Y098_9ACTN</name>
<dbReference type="AlphaFoldDB" id="A0A7W3Y098"/>
<keyword evidence="2" id="KW-1185">Reference proteome</keyword>
<dbReference type="RefSeq" id="WP_182604794.1">
    <property type="nucleotide sequence ID" value="NZ_VKHT01000039.1"/>
</dbReference>
<organism evidence="1 2">
    <name type="scientific">Streptomyces alkaliphilus</name>
    <dbReference type="NCBI Taxonomy" id="1472722"/>
    <lineage>
        <taxon>Bacteria</taxon>
        <taxon>Bacillati</taxon>
        <taxon>Actinomycetota</taxon>
        <taxon>Actinomycetes</taxon>
        <taxon>Kitasatosporales</taxon>
        <taxon>Streptomycetaceae</taxon>
        <taxon>Streptomyces</taxon>
    </lineage>
</organism>
<comment type="caution">
    <text evidence="1">The sequence shown here is derived from an EMBL/GenBank/DDBJ whole genome shotgun (WGS) entry which is preliminary data.</text>
</comment>
<reference evidence="2" key="1">
    <citation type="submission" date="2019-10" db="EMBL/GenBank/DDBJ databases">
        <title>Streptomyces sp. nov., a novel actinobacterium isolated from alkaline environment.</title>
        <authorList>
            <person name="Golinska P."/>
        </authorList>
    </citation>
    <scope>NUCLEOTIDE SEQUENCE [LARGE SCALE GENOMIC DNA]</scope>
    <source>
        <strain evidence="2">DSM 42118</strain>
    </source>
</reference>
<dbReference type="EMBL" id="VKHT01000039">
    <property type="protein sequence ID" value="MBB0243071.1"/>
    <property type="molecule type" value="Genomic_DNA"/>
</dbReference>
<evidence type="ECO:0000313" key="1">
    <source>
        <dbReference type="EMBL" id="MBB0243071.1"/>
    </source>
</evidence>
<sequence length="203" mass="22140">MVTFGLLDGTSGMVAPRRDIPTSIRLDPTTDGSLLDERYEALRRRVLEHLRVLGEGAGSRAGGARPVAVPAGYWCEAVARCADGEGEWLLAGHCAEHPTEALRWLRDRARRLADALDPPWTGELPAPEHGGSGAGWFLRCWLGDRRRQAAQVAVLTAGRWVGVDGVGTDRVCGGREVEVRYTLSCRPLPVLRRWGDPVSGLLR</sequence>
<evidence type="ECO:0000313" key="2">
    <source>
        <dbReference type="Proteomes" id="UP000538929"/>
    </source>
</evidence>